<proteinExistence type="predicted"/>
<organism evidence="1 2">
    <name type="scientific">Corynespora cassiicola Philippines</name>
    <dbReference type="NCBI Taxonomy" id="1448308"/>
    <lineage>
        <taxon>Eukaryota</taxon>
        <taxon>Fungi</taxon>
        <taxon>Dikarya</taxon>
        <taxon>Ascomycota</taxon>
        <taxon>Pezizomycotina</taxon>
        <taxon>Dothideomycetes</taxon>
        <taxon>Pleosporomycetidae</taxon>
        <taxon>Pleosporales</taxon>
        <taxon>Corynesporascaceae</taxon>
        <taxon>Corynespora</taxon>
    </lineage>
</organism>
<protein>
    <submittedName>
        <fullName evidence="1">Uncharacterized protein</fullName>
    </submittedName>
</protein>
<dbReference type="AlphaFoldDB" id="A0A2T2NWH3"/>
<accession>A0A2T2NWH3</accession>
<reference evidence="1 2" key="1">
    <citation type="journal article" date="2018" name="Front. Microbiol.">
        <title>Genome-Wide Analysis of Corynespora cassiicola Leaf Fall Disease Putative Effectors.</title>
        <authorList>
            <person name="Lopez D."/>
            <person name="Ribeiro S."/>
            <person name="Label P."/>
            <person name="Fumanal B."/>
            <person name="Venisse J.S."/>
            <person name="Kohler A."/>
            <person name="de Oliveira R.R."/>
            <person name="Labutti K."/>
            <person name="Lipzen A."/>
            <person name="Lail K."/>
            <person name="Bauer D."/>
            <person name="Ohm R.A."/>
            <person name="Barry K.W."/>
            <person name="Spatafora J."/>
            <person name="Grigoriev I.V."/>
            <person name="Martin F.M."/>
            <person name="Pujade-Renaud V."/>
        </authorList>
    </citation>
    <scope>NUCLEOTIDE SEQUENCE [LARGE SCALE GENOMIC DNA]</scope>
    <source>
        <strain evidence="1 2">Philippines</strain>
    </source>
</reference>
<name>A0A2T2NWH3_CORCC</name>
<dbReference type="EMBL" id="KZ678132">
    <property type="protein sequence ID" value="PSN69782.1"/>
    <property type="molecule type" value="Genomic_DNA"/>
</dbReference>
<keyword evidence="2" id="KW-1185">Reference proteome</keyword>
<dbReference type="Proteomes" id="UP000240883">
    <property type="component" value="Unassembled WGS sequence"/>
</dbReference>
<sequence length="84" mass="9365">MIFFSFFGVASAADNLSNAFFWVAARIVLSPIQMNTTTFLPSLALSHSRIIANYRISSHSNRSFSLDQIQLQKACSLHICQHSS</sequence>
<evidence type="ECO:0000313" key="2">
    <source>
        <dbReference type="Proteomes" id="UP000240883"/>
    </source>
</evidence>
<gene>
    <name evidence="1" type="ORF">BS50DRAFT_296227</name>
</gene>
<evidence type="ECO:0000313" key="1">
    <source>
        <dbReference type="EMBL" id="PSN69782.1"/>
    </source>
</evidence>